<name>Q870A6_NEUCS</name>
<evidence type="ECO:0000256" key="1">
    <source>
        <dbReference type="SAM" id="MobiDB-lite"/>
    </source>
</evidence>
<dbReference type="VEuPathDB" id="FungiDB:NCU01427"/>
<proteinExistence type="predicted"/>
<organism evidence="2">
    <name type="scientific">Neurospora crassa</name>
    <dbReference type="NCBI Taxonomy" id="5141"/>
    <lineage>
        <taxon>Eukaryota</taxon>
        <taxon>Fungi</taxon>
        <taxon>Dikarya</taxon>
        <taxon>Ascomycota</taxon>
        <taxon>Pezizomycotina</taxon>
        <taxon>Sordariomycetes</taxon>
        <taxon>Sordariomycetidae</taxon>
        <taxon>Sordariales</taxon>
        <taxon>Sordariaceae</taxon>
        <taxon>Neurospora</taxon>
    </lineage>
</organism>
<feature type="compositionally biased region" description="Polar residues" evidence="1">
    <location>
        <begin position="103"/>
        <end position="115"/>
    </location>
</feature>
<evidence type="ECO:0000313" key="2">
    <source>
        <dbReference type="EMBL" id="AAP31522.1"/>
    </source>
</evidence>
<sequence>MEHVTMAVTSSSPGPAPLSLLSNNDDFIAPFNINTKFPSAIVPPRTSSNQPISVAIPSNRISSAGLAATQQAQTRKRKASVAPACSQLPSRHTQWRPSRPSLPRTQTDLRPKTSSAPRGAPGPKRRRRF</sequence>
<feature type="compositionally biased region" description="Polar residues" evidence="1">
    <location>
        <begin position="87"/>
        <end position="96"/>
    </location>
</feature>
<feature type="region of interest" description="Disordered" evidence="1">
    <location>
        <begin position="42"/>
        <end position="129"/>
    </location>
</feature>
<accession>Q870A6</accession>
<protein>
    <submittedName>
        <fullName evidence="2">Albino-3</fullName>
    </submittedName>
</protein>
<dbReference type="EMBL" id="S74685">
    <property type="protein sequence ID" value="AAP31522.1"/>
    <property type="molecule type" value="Genomic_DNA"/>
</dbReference>
<reference evidence="2" key="1">
    <citation type="journal article" date="1994" name="J. Biol. Chem.">
        <title>Internal translational initiation in the mRNA from the Neurospora crassa albino-3 gene.</title>
        <authorList>
            <person name="Vittorioso P."/>
            <person name="Carattoli A."/>
            <person name="Londei P."/>
            <person name="Macino G."/>
        </authorList>
    </citation>
    <scope>NUCLEOTIDE SEQUENCE</scope>
</reference>
<dbReference type="AlphaFoldDB" id="Q870A6"/>
<gene>
    <name evidence="2" type="primary">al-3</name>
</gene>